<evidence type="ECO:0000313" key="2">
    <source>
        <dbReference type="Proteomes" id="UP000000733"/>
    </source>
</evidence>
<dbReference type="RefSeq" id="NP_690814.1">
    <property type="nucleotide sequence ID" value="NC_004171.1"/>
</dbReference>
<proteinExistence type="predicted"/>
<dbReference type="KEGG" id="vg:963880"/>
<dbReference type="EMBL" id="AF261667">
    <property type="protein sequence ID" value="AAG00441.1"/>
    <property type="molecule type" value="Genomic_RNA"/>
</dbReference>
<organism evidence="1 2">
    <name type="scientific">Pseudomonas phage phi13</name>
    <dbReference type="NCBI Taxonomy" id="134554"/>
    <lineage>
        <taxon>Viruses</taxon>
        <taxon>Riboviria</taxon>
        <taxon>Orthornavirae</taxon>
        <taxon>Duplornaviricota</taxon>
        <taxon>Vidaverviricetes</taxon>
        <taxon>Mindivirales</taxon>
        <taxon>Cystoviridae</taxon>
        <taxon>Gammacystovirus</taxon>
        <taxon>Gammacystovirus phi13</taxon>
        <taxon>Cystovirus phi13</taxon>
    </lineage>
</organism>
<protein>
    <submittedName>
        <fullName evidence="1">p3b</fullName>
    </submittedName>
</protein>
<reference evidence="1 2" key="2">
    <citation type="journal article" date="2000" name="Virology">
        <title>Characterization of phi 13, a bacteriophage related to phi 6 and containing three dsRNA genomic segments.</title>
        <authorList>
            <person name="Qiao X."/>
            <person name="Qiao J."/>
            <person name="Onodera S."/>
            <person name="Mindich L."/>
        </authorList>
    </citation>
    <scope>NUCLEOTIDE SEQUENCE [LARGE SCALE GENOMIC DNA]</scope>
</reference>
<dbReference type="Proteomes" id="UP000000733">
    <property type="component" value="Genome"/>
</dbReference>
<evidence type="ECO:0000313" key="1">
    <source>
        <dbReference type="EMBL" id="AAG00441.1"/>
    </source>
</evidence>
<gene>
    <name evidence="1" type="primary">3b</name>
</gene>
<accession>Q9FZT5</accession>
<keyword evidence="2" id="KW-1185">Reference proteome</keyword>
<name>Q9FZT5_9VIRU</name>
<sequence>MDDNNLLDIPVDHVFTRTEVAEGTAAGFAASGLLAVLPELKKTQLTEILSVSEFDGTSDLMDVVVSPNVVTRVWLFQAISEYIARGDADGHV</sequence>
<dbReference type="OrthoDB" id="39457at10239"/>
<reference evidence="1 2" key="1">
    <citation type="journal article" date="1999" name="J. Bacteriol.">
        <title>Isolation of additional bacteriophages with genomes of segmented double-stranded RNA.</title>
        <authorList>
            <person name="Mindich L."/>
            <person name="Qiao X."/>
            <person name="Qiao J."/>
            <person name="Onodera S."/>
            <person name="Romantschuk M."/>
            <person name="Hoogstraten D."/>
        </authorList>
    </citation>
    <scope>NUCLEOTIDE SEQUENCE [LARGE SCALE GENOMIC DNA]</scope>
</reference>